<reference evidence="2" key="1">
    <citation type="submission" date="2016-10" db="EMBL/GenBank/DDBJ databases">
        <authorList>
            <person name="de Groot N.N."/>
        </authorList>
    </citation>
    <scope>NUCLEOTIDE SEQUENCE</scope>
</reference>
<gene>
    <name evidence="2" type="ORF">MNB_SV-14-1261</name>
</gene>
<protein>
    <submittedName>
        <fullName evidence="2">Uncharacterized protein</fullName>
    </submittedName>
</protein>
<name>A0A1W1CRM6_9ZZZZ</name>
<proteinExistence type="predicted"/>
<sequence>MKVYIVKHYWKDGENATWESHENIDKKIFEYLKKNYHSFVENRQNTIKEGNHYIYPCYEDGVDIYSRKLTNITFFVSKSEIDEELCNKEYHDLEISLAGKRNKLIFYLVGLVVIVGLLFGYYYSNKQKSLDKKSTTNSSEKEEINIEINKEFQDINLSVKDINLTFITNKRKIIDKKIEGKEKLLNYENNCSVNKLRDFISINEKIQDLDTCIKNKEEIDKCKKDLKEIQIEYKDKNFIKQSIELLNIYIESLVKKKIKG</sequence>
<evidence type="ECO:0000313" key="2">
    <source>
        <dbReference type="EMBL" id="SFV68337.1"/>
    </source>
</evidence>
<dbReference type="EMBL" id="FPHN01000246">
    <property type="protein sequence ID" value="SFV68337.1"/>
    <property type="molecule type" value="Genomic_DNA"/>
</dbReference>
<keyword evidence="1" id="KW-1133">Transmembrane helix</keyword>
<feature type="transmembrane region" description="Helical" evidence="1">
    <location>
        <begin position="104"/>
        <end position="123"/>
    </location>
</feature>
<keyword evidence="1" id="KW-0812">Transmembrane</keyword>
<keyword evidence="1" id="KW-0472">Membrane</keyword>
<evidence type="ECO:0000256" key="1">
    <source>
        <dbReference type="SAM" id="Phobius"/>
    </source>
</evidence>
<accession>A0A1W1CRM6</accession>
<dbReference type="AlphaFoldDB" id="A0A1W1CRM6"/>
<organism evidence="2">
    <name type="scientific">hydrothermal vent metagenome</name>
    <dbReference type="NCBI Taxonomy" id="652676"/>
    <lineage>
        <taxon>unclassified sequences</taxon>
        <taxon>metagenomes</taxon>
        <taxon>ecological metagenomes</taxon>
    </lineage>
</organism>